<dbReference type="EMBL" id="CAWUPB010001160">
    <property type="protein sequence ID" value="CAK7340574.1"/>
    <property type="molecule type" value="Genomic_DNA"/>
</dbReference>
<organism evidence="2 3">
    <name type="scientific">Dovyalis caffra</name>
    <dbReference type="NCBI Taxonomy" id="77055"/>
    <lineage>
        <taxon>Eukaryota</taxon>
        <taxon>Viridiplantae</taxon>
        <taxon>Streptophyta</taxon>
        <taxon>Embryophyta</taxon>
        <taxon>Tracheophyta</taxon>
        <taxon>Spermatophyta</taxon>
        <taxon>Magnoliopsida</taxon>
        <taxon>eudicotyledons</taxon>
        <taxon>Gunneridae</taxon>
        <taxon>Pentapetalae</taxon>
        <taxon>rosids</taxon>
        <taxon>fabids</taxon>
        <taxon>Malpighiales</taxon>
        <taxon>Salicaceae</taxon>
        <taxon>Flacourtieae</taxon>
        <taxon>Dovyalis</taxon>
    </lineage>
</organism>
<feature type="compositionally biased region" description="Low complexity" evidence="1">
    <location>
        <begin position="33"/>
        <end position="45"/>
    </location>
</feature>
<evidence type="ECO:0000313" key="3">
    <source>
        <dbReference type="Proteomes" id="UP001314170"/>
    </source>
</evidence>
<comment type="caution">
    <text evidence="2">The sequence shown here is derived from an EMBL/GenBank/DDBJ whole genome shotgun (WGS) entry which is preliminary data.</text>
</comment>
<gene>
    <name evidence="2" type="ORF">DCAF_LOCUS15658</name>
</gene>
<evidence type="ECO:0000256" key="1">
    <source>
        <dbReference type="SAM" id="MobiDB-lite"/>
    </source>
</evidence>
<evidence type="ECO:0000313" key="2">
    <source>
        <dbReference type="EMBL" id="CAK7340574.1"/>
    </source>
</evidence>
<protein>
    <recommendedName>
        <fullName evidence="4">DUF3511 domain protein</fullName>
    </recommendedName>
</protein>
<dbReference type="PANTHER" id="PTHR33193">
    <property type="entry name" value="DOMAIN PROTEIN, PUTATIVE (DUF3511)-RELATED"/>
    <property type="match status" value="1"/>
</dbReference>
<name>A0AAV1RV99_9ROSI</name>
<dbReference type="InterPro" id="IPR021899">
    <property type="entry name" value="DUF3511"/>
</dbReference>
<reference evidence="2 3" key="1">
    <citation type="submission" date="2024-01" db="EMBL/GenBank/DDBJ databases">
        <authorList>
            <person name="Waweru B."/>
        </authorList>
    </citation>
    <scope>NUCLEOTIDE SEQUENCE [LARGE SCALE GENOMIC DNA]</scope>
</reference>
<accession>A0AAV1RV99</accession>
<dbReference type="Pfam" id="PF12023">
    <property type="entry name" value="DUF3511"/>
    <property type="match status" value="1"/>
</dbReference>
<dbReference type="PANTHER" id="PTHR33193:SF68">
    <property type="entry name" value="DUF3511 DOMAIN-CONTAINING PROTEIN"/>
    <property type="match status" value="1"/>
</dbReference>
<sequence length="87" mass="10193">MGEINVYAKTVTPPRHAKSCPSYDFSRKHNVSKKSSSSATSWWNSPETKRKKRVARYKLYTVEGKVKSSLKKGFRWVKRTCYRIIHL</sequence>
<dbReference type="AlphaFoldDB" id="A0AAV1RV99"/>
<dbReference type="Proteomes" id="UP001314170">
    <property type="component" value="Unassembled WGS sequence"/>
</dbReference>
<proteinExistence type="predicted"/>
<evidence type="ECO:0008006" key="4">
    <source>
        <dbReference type="Google" id="ProtNLM"/>
    </source>
</evidence>
<feature type="region of interest" description="Disordered" evidence="1">
    <location>
        <begin position="9"/>
        <end position="50"/>
    </location>
</feature>
<keyword evidence="3" id="KW-1185">Reference proteome</keyword>